<dbReference type="EMBL" id="JAHMHS010000046">
    <property type="protein sequence ID" value="KAK1724960.1"/>
    <property type="molecule type" value="Genomic_DNA"/>
</dbReference>
<name>A0AAD8UR92_GLOAC</name>
<accession>A0AAD8UR92</accession>
<reference evidence="1" key="1">
    <citation type="submission" date="2021-12" db="EMBL/GenBank/DDBJ databases">
        <title>Comparative genomics, transcriptomics and evolutionary studies reveal genomic signatures of adaptation to plant cell wall in hemibiotrophic fungi.</title>
        <authorList>
            <consortium name="DOE Joint Genome Institute"/>
            <person name="Baroncelli R."/>
            <person name="Diaz J.F."/>
            <person name="Benocci T."/>
            <person name="Peng M."/>
            <person name="Battaglia E."/>
            <person name="Haridas S."/>
            <person name="Andreopoulos W."/>
            <person name="Labutti K."/>
            <person name="Pangilinan J."/>
            <person name="Floch G.L."/>
            <person name="Makela M.R."/>
            <person name="Henrissat B."/>
            <person name="Grigoriev I.V."/>
            <person name="Crouch J.A."/>
            <person name="De Vries R.P."/>
            <person name="Sukno S.A."/>
            <person name="Thon M.R."/>
        </authorList>
    </citation>
    <scope>NUCLEOTIDE SEQUENCE</scope>
    <source>
        <strain evidence="1">CBS 112980</strain>
    </source>
</reference>
<evidence type="ECO:0000313" key="1">
    <source>
        <dbReference type="EMBL" id="KAK1724960.1"/>
    </source>
</evidence>
<dbReference type="GeneID" id="85386259"/>
<proteinExistence type="predicted"/>
<protein>
    <submittedName>
        <fullName evidence="1">Uncharacterized protein</fullName>
    </submittedName>
</protein>
<dbReference type="AlphaFoldDB" id="A0AAD8UR92"/>
<dbReference type="Proteomes" id="UP001244207">
    <property type="component" value="Unassembled WGS sequence"/>
</dbReference>
<sequence>MTPLSCFLSLNKSPIVAFQYPRVPNRQASPSFNHDFPSTPCLFCPFGWCAPRFRLFLTIASLVHNARKQGPRNVPMLPQYRAEGLKPVFCNAPGRVLKPGRPGRGRFLLINHGTLALLAAFRAAFLSVFIWICGSVGDGTTVITWRAPLHHNTWALSNCFAVPLESHPWNINNYRSASTTEYHTQSPSLRALDSRMKTRHHTRHLAAGSYSSDWYSIRLTMCLGRK</sequence>
<gene>
    <name evidence="1" type="ORF">BDZ83DRAFT_319080</name>
</gene>
<evidence type="ECO:0000313" key="2">
    <source>
        <dbReference type="Proteomes" id="UP001244207"/>
    </source>
</evidence>
<organism evidence="1 2">
    <name type="scientific">Glomerella acutata</name>
    <name type="common">Colletotrichum acutatum</name>
    <dbReference type="NCBI Taxonomy" id="27357"/>
    <lineage>
        <taxon>Eukaryota</taxon>
        <taxon>Fungi</taxon>
        <taxon>Dikarya</taxon>
        <taxon>Ascomycota</taxon>
        <taxon>Pezizomycotina</taxon>
        <taxon>Sordariomycetes</taxon>
        <taxon>Hypocreomycetidae</taxon>
        <taxon>Glomerellales</taxon>
        <taxon>Glomerellaceae</taxon>
        <taxon>Colletotrichum</taxon>
        <taxon>Colletotrichum acutatum species complex</taxon>
    </lineage>
</organism>
<dbReference type="RefSeq" id="XP_060365015.1">
    <property type="nucleotide sequence ID" value="XM_060502360.1"/>
</dbReference>
<comment type="caution">
    <text evidence="1">The sequence shown here is derived from an EMBL/GenBank/DDBJ whole genome shotgun (WGS) entry which is preliminary data.</text>
</comment>
<keyword evidence="2" id="KW-1185">Reference proteome</keyword>